<comment type="similarity">
    <text evidence="1">Belongs to the eukaryotic ribosomal protein eL18 family.</text>
</comment>
<evidence type="ECO:0000313" key="6">
    <source>
        <dbReference type="EMBL" id="CAE0333845.1"/>
    </source>
</evidence>
<evidence type="ECO:0000256" key="1">
    <source>
        <dbReference type="ARBA" id="ARBA00006815"/>
    </source>
</evidence>
<gene>
    <name evidence="6" type="ORF">SINC0208_LOCUS14483</name>
</gene>
<feature type="domain" description="Large ribosomal subunit protein uL15/eL18" evidence="5">
    <location>
        <begin position="2"/>
        <end position="174"/>
    </location>
</feature>
<organism evidence="6">
    <name type="scientific">Strombidium inclinatum</name>
    <dbReference type="NCBI Taxonomy" id="197538"/>
    <lineage>
        <taxon>Eukaryota</taxon>
        <taxon>Sar</taxon>
        <taxon>Alveolata</taxon>
        <taxon>Ciliophora</taxon>
        <taxon>Intramacronucleata</taxon>
        <taxon>Spirotrichea</taxon>
        <taxon>Oligotrichia</taxon>
        <taxon>Strombidiidae</taxon>
        <taxon>Strombidium</taxon>
    </lineage>
</organism>
<keyword evidence="3" id="KW-0687">Ribonucleoprotein</keyword>
<evidence type="ECO:0000256" key="2">
    <source>
        <dbReference type="ARBA" id="ARBA00022980"/>
    </source>
</evidence>
<dbReference type="AlphaFoldDB" id="A0A7S3IY71"/>
<dbReference type="EMBL" id="HBIH01036289">
    <property type="protein sequence ID" value="CAE0333845.1"/>
    <property type="molecule type" value="Transcribed_RNA"/>
</dbReference>
<dbReference type="GO" id="GO:0022625">
    <property type="term" value="C:cytosolic large ribosomal subunit"/>
    <property type="evidence" value="ECO:0007669"/>
    <property type="project" value="TreeGrafter"/>
</dbReference>
<reference evidence="6" key="1">
    <citation type="submission" date="2021-01" db="EMBL/GenBank/DDBJ databases">
        <authorList>
            <person name="Corre E."/>
            <person name="Pelletier E."/>
            <person name="Niang G."/>
            <person name="Scheremetjew M."/>
            <person name="Finn R."/>
            <person name="Kale V."/>
            <person name="Holt S."/>
            <person name="Cochrane G."/>
            <person name="Meng A."/>
            <person name="Brown T."/>
            <person name="Cohen L."/>
        </authorList>
    </citation>
    <scope>NUCLEOTIDE SEQUENCE</scope>
    <source>
        <strain evidence="6">S3</strain>
    </source>
</reference>
<protein>
    <recommendedName>
        <fullName evidence="5">Large ribosomal subunit protein uL15/eL18 domain-containing protein</fullName>
    </recommendedName>
</protein>
<dbReference type="InterPro" id="IPR021131">
    <property type="entry name" value="Ribosomal_uL15/eL18"/>
</dbReference>
<evidence type="ECO:0000256" key="4">
    <source>
        <dbReference type="SAM" id="MobiDB-lite"/>
    </source>
</evidence>
<dbReference type="GO" id="GO:0003723">
    <property type="term" value="F:RNA binding"/>
    <property type="evidence" value="ECO:0007669"/>
    <property type="project" value="TreeGrafter"/>
</dbReference>
<feature type="region of interest" description="Disordered" evidence="4">
    <location>
        <begin position="147"/>
        <end position="177"/>
    </location>
</feature>
<evidence type="ECO:0000256" key="3">
    <source>
        <dbReference type="ARBA" id="ARBA00023274"/>
    </source>
</evidence>
<feature type="compositionally biased region" description="Basic residues" evidence="4">
    <location>
        <begin position="158"/>
        <end position="168"/>
    </location>
</feature>
<accession>A0A7S3IY71</accession>
<dbReference type="GO" id="GO:0003735">
    <property type="term" value="F:structural constituent of ribosome"/>
    <property type="evidence" value="ECO:0007669"/>
    <property type="project" value="InterPro"/>
</dbReference>
<dbReference type="InterPro" id="IPR036227">
    <property type="entry name" value="Ribosomal_uL15/eL18_sf"/>
</dbReference>
<dbReference type="SUPFAM" id="SSF52080">
    <property type="entry name" value="Ribosomal proteins L15p and L18e"/>
    <property type="match status" value="1"/>
</dbReference>
<dbReference type="GO" id="GO:0006412">
    <property type="term" value="P:translation"/>
    <property type="evidence" value="ECO:0007669"/>
    <property type="project" value="InterPro"/>
</dbReference>
<dbReference type="PANTHER" id="PTHR10934:SF2">
    <property type="entry name" value="LARGE RIBOSOMAL SUBUNIT PROTEIN EL18"/>
    <property type="match status" value="1"/>
</dbReference>
<evidence type="ECO:0000259" key="5">
    <source>
        <dbReference type="Pfam" id="PF17135"/>
    </source>
</evidence>
<dbReference type="FunFam" id="3.100.10.10:FF:000001">
    <property type="entry name" value="60S ribosomal protein L18"/>
    <property type="match status" value="1"/>
</dbReference>
<dbReference type="InterPro" id="IPR021132">
    <property type="entry name" value="Ribosomal_eL18/eL18-A/B/_CS"/>
</dbReference>
<name>A0A7S3IY71_9SPIT</name>
<dbReference type="PROSITE" id="PS01106">
    <property type="entry name" value="RIBOSOMAL_L18E"/>
    <property type="match status" value="1"/>
</dbReference>
<dbReference type="InterPro" id="IPR000039">
    <property type="entry name" value="Ribosomal_eL18"/>
</dbReference>
<dbReference type="PANTHER" id="PTHR10934">
    <property type="entry name" value="60S RIBOSOMAL PROTEIN L18"/>
    <property type="match status" value="1"/>
</dbReference>
<proteinExistence type="inferred from homology"/>
<dbReference type="Gene3D" id="3.100.10.10">
    <property type="match status" value="1"/>
</dbReference>
<keyword evidence="2" id="KW-0689">Ribosomal protein</keyword>
<dbReference type="Pfam" id="PF17135">
    <property type="entry name" value="Ribosomal_L18"/>
    <property type="match status" value="1"/>
</dbReference>
<sequence length="177" mass="19626">MGIDLVKRGRIKNSNKKNTRSTNLYIHLLIKLFRFLARRTESGFSKTVLRRLIASRVNRPPLSLSKIVKHLKGQDKIVVTVATVTDDNRLLEIPKMTVAALRFTEAARARIIKAGGKCLTLDQVVMTAPTGTGTLLLRANQDREAKKHFGPAPGVKGSHTKPYVRSKGKNFEKGVSV</sequence>